<dbReference type="VEuPathDB" id="FungiDB:PYU1_G001458"/>
<name>K3W917_GLOUD</name>
<organism evidence="1 2">
    <name type="scientific">Globisporangium ultimum (strain ATCC 200006 / CBS 805.95 / DAOM BR144)</name>
    <name type="common">Pythium ultimum</name>
    <dbReference type="NCBI Taxonomy" id="431595"/>
    <lineage>
        <taxon>Eukaryota</taxon>
        <taxon>Sar</taxon>
        <taxon>Stramenopiles</taxon>
        <taxon>Oomycota</taxon>
        <taxon>Peronosporomycetes</taxon>
        <taxon>Pythiales</taxon>
        <taxon>Pythiaceae</taxon>
        <taxon>Globisporangium</taxon>
    </lineage>
</organism>
<dbReference type="AlphaFoldDB" id="K3W917"/>
<dbReference type="HOGENOM" id="CLU_2490228_0_0_1"/>
<keyword evidence="2" id="KW-1185">Reference proteome</keyword>
<accession>K3W917</accession>
<reference evidence="2" key="2">
    <citation type="submission" date="2010-04" db="EMBL/GenBank/DDBJ databases">
        <authorList>
            <person name="Buell R."/>
            <person name="Hamilton J."/>
            <person name="Hostetler J."/>
        </authorList>
    </citation>
    <scope>NUCLEOTIDE SEQUENCE [LARGE SCALE GENOMIC DNA]</scope>
    <source>
        <strain evidence="2">DAOM:BR144</strain>
    </source>
</reference>
<sequence>MVYGDRLRHSTDGVYLEIVHSRTVPFAASASESVFWEFVANEIFIPTGGQLKVCKALDNTLFVALDGTVEYEKQNYQFMTYAVVKRI</sequence>
<reference evidence="1" key="3">
    <citation type="submission" date="2015-02" db="UniProtKB">
        <authorList>
            <consortium name="EnsemblProtists"/>
        </authorList>
    </citation>
    <scope>IDENTIFICATION</scope>
    <source>
        <strain evidence="1">DAOM BR144</strain>
    </source>
</reference>
<dbReference type="EnsemblProtists" id="PYU1_T001458">
    <property type="protein sequence ID" value="PYU1_T001458"/>
    <property type="gene ID" value="PYU1_G001458"/>
</dbReference>
<proteinExistence type="predicted"/>
<dbReference type="InParanoid" id="K3W917"/>
<evidence type="ECO:0000313" key="2">
    <source>
        <dbReference type="Proteomes" id="UP000019132"/>
    </source>
</evidence>
<dbReference type="Proteomes" id="UP000019132">
    <property type="component" value="Unassembled WGS sequence"/>
</dbReference>
<reference evidence="2" key="1">
    <citation type="journal article" date="2010" name="Genome Biol.">
        <title>Genome sequence of the necrotrophic plant pathogen Pythium ultimum reveals original pathogenicity mechanisms and effector repertoire.</title>
        <authorList>
            <person name="Levesque C.A."/>
            <person name="Brouwer H."/>
            <person name="Cano L."/>
            <person name="Hamilton J.P."/>
            <person name="Holt C."/>
            <person name="Huitema E."/>
            <person name="Raffaele S."/>
            <person name="Robideau G.P."/>
            <person name="Thines M."/>
            <person name="Win J."/>
            <person name="Zerillo M.M."/>
            <person name="Beakes G.W."/>
            <person name="Boore J.L."/>
            <person name="Busam D."/>
            <person name="Dumas B."/>
            <person name="Ferriera S."/>
            <person name="Fuerstenberg S.I."/>
            <person name="Gachon C.M."/>
            <person name="Gaulin E."/>
            <person name="Govers F."/>
            <person name="Grenville-Briggs L."/>
            <person name="Horner N."/>
            <person name="Hostetler J."/>
            <person name="Jiang R.H."/>
            <person name="Johnson J."/>
            <person name="Krajaejun T."/>
            <person name="Lin H."/>
            <person name="Meijer H.J."/>
            <person name="Moore B."/>
            <person name="Morris P."/>
            <person name="Phuntmart V."/>
            <person name="Puiu D."/>
            <person name="Shetty J."/>
            <person name="Stajich J.E."/>
            <person name="Tripathy S."/>
            <person name="Wawra S."/>
            <person name="van West P."/>
            <person name="Whitty B.R."/>
            <person name="Coutinho P.M."/>
            <person name="Henrissat B."/>
            <person name="Martin F."/>
            <person name="Thomas P.D."/>
            <person name="Tyler B.M."/>
            <person name="De Vries R.P."/>
            <person name="Kamoun S."/>
            <person name="Yandell M."/>
            <person name="Tisserat N."/>
            <person name="Buell C.R."/>
        </authorList>
    </citation>
    <scope>NUCLEOTIDE SEQUENCE</scope>
    <source>
        <strain evidence="2">DAOM:BR144</strain>
    </source>
</reference>
<protein>
    <submittedName>
        <fullName evidence="1">Uncharacterized protein</fullName>
    </submittedName>
</protein>
<dbReference type="EMBL" id="GL376626">
    <property type="status" value="NOT_ANNOTATED_CDS"/>
    <property type="molecule type" value="Genomic_DNA"/>
</dbReference>
<evidence type="ECO:0000313" key="1">
    <source>
        <dbReference type="EnsemblProtists" id="PYU1_T001458"/>
    </source>
</evidence>